<feature type="compositionally biased region" description="Polar residues" evidence="4">
    <location>
        <begin position="77"/>
        <end position="88"/>
    </location>
</feature>
<feature type="region of interest" description="Disordered" evidence="4">
    <location>
        <begin position="1688"/>
        <end position="1758"/>
    </location>
</feature>
<feature type="compositionally biased region" description="Basic and acidic residues" evidence="4">
    <location>
        <begin position="781"/>
        <end position="793"/>
    </location>
</feature>
<feature type="region of interest" description="Disordered" evidence="4">
    <location>
        <begin position="768"/>
        <end position="793"/>
    </location>
</feature>
<feature type="compositionally biased region" description="Basic and acidic residues" evidence="4">
    <location>
        <begin position="1694"/>
        <end position="1710"/>
    </location>
</feature>
<evidence type="ECO:0008006" key="9">
    <source>
        <dbReference type="Google" id="ProtNLM"/>
    </source>
</evidence>
<dbReference type="HOGENOM" id="CLU_001335_3_0_1"/>
<dbReference type="InterPro" id="IPR003653">
    <property type="entry name" value="Peptidase_C48_C"/>
</dbReference>
<sequence>MHNNLSKSISYHVNRSMTLKPNDMRYHSSNHPAPCTSDNHWRSIQKDVRRPDSSTIEEKSRYNRSIGIPDSLKERSNGNTVCNRSSQPPSGPQDVRLTNSPFLDDRRRLVNCETTLGSYREWTDKPTMGKMTYAAVTKGAPPRPQTGGARLSTNLLADEMEIKYRDTNDIRLVIDLPNPHLIKCPLCKSCISARGRGANALKYMKRHIADAHHLNADFNYKCSMCQEHEPEKGCGAKWIVSHLKRVHGYTLEDTPSTAKPSTRQQIANVFNDNAPFVDSRKTSDAPEKKSREAGLGKFLAPTKSEDTREKTPPSTRKSSESSEASIQSTIQETLSESSDTLTVQEIVNISSEDEMDEETPKRRVNVWALINENGKDAWIDSDLMVIFLESRARGYESCSIIDPLNFICADMSYLTTIVRRRMEEGYKKIIFPLCANDHWTLVTITGSTATFYDPMGNEPTETVKKMIDELDLEMQLAPSNSPRQRDSWNCGVFVMKMAEAYIKDTQWDLTDVDTDVKTFRRSLLTELKAKFNIFAEDIQTYRPPSRKALKRNSQSPVVVCHKCSRPATPIQDVSRMEVEEAPVLVPTPEELPQEWTFVGKNRKRGVTSRTPNTSPEAKRPAFPPVPLKSANRWHFPEDEPENMEVSCTEEVKSSIPPKPPKIPNLLAMKIASPVPLKRGNPSKKHGKGHMMNTARKGPTKKEMPKGEPAKLIVKIRNWFDEQLKMYKDEGSNLQRLTWLSDSLTAAIGKAFNGNKYIVDQIIKRNPPPLVEKGAMSTQTSRKRDEFKPRERMAQEPNEPLRIQYAKNRQKTFFKIIGKQSEQCTINIETVEQHFRKTLKAPVVSENAIKTVCGSIKKVLMPKTIEDPISSVEVESILTKVKDTSPGTDGVKYSNLRWFDPEGERLAKLFEECRKHREIPSHWKEAETILLPKDCSDEEKKKPENWRPIALMATIYKLYSAVWSRRISGVQGVISPCQRGFQSLDGCNESIGILRMCIDTASVLNRNLSCSWLDLTNAFGSVPHELIRRSLESFGYPQSVIQIVTDMYKGATMKVKTADQKTQSIKIEAGVKQGDPISPTLFNICLEGIIRMHQMREKGYDCVGHKIRCLAFADDLAILTNNKDEMQEVIEKLDADCRSVSLIFKPRKCASLTIVRGSVDKYAKIRINGDTIRTMSDKDTYKYLGVKTGVGGRASETEALIQVVKELQKVHETDLAPHQKLDILKTFLLPRLQHLYRNATPKLSELREFENVVMKSVKRYHNIPIKGSPLEYVQIPVKKGGLGVLSPRLTCLITFLTSTLCKLWSDDPFISSIHKDALSRITVKAMGLTTQSATIKETCEYLNTRKAVTKGGYSLFCRMNESLRTLSVIQGAPLKSMEFIPVNNEIGIAVQATKDSEIKVFTKADSLKLMSKLKDLVRSAMLKRFLEEKSVKSRVTQVLQHHPQSNRFVRDGRNCSIAAQRFVHPARLNLLSCNANTYDVNHPKGCRRCQADFESQQHILQNCHYSLAGGITQRHDRVMNRILQEIGNGRKAHYKIMVDMETGATRERPDIIMEERDGPEVLLADVTVPYENGVQAVERAWDKKIEKYKHFLDYYRKIGKKATILPLVVGSLGTYWPDTSHSLKMLGLSDGQIRNVIPEICQIALESSKNIYWKHILGDSYKTVEELFCQRNNKEVRFEGKGEKHHVSQRFQPLKCEKVRTMKSTKEEGRSRSNAKKGPNWRRSKSESDGRSVSKGRYWRDPSNKPPHSKMTQSALAKR</sequence>
<keyword evidence="3" id="KW-0378">Hydrolase</keyword>
<comment type="similarity">
    <text evidence="1">Belongs to the peptidase C48 family.</text>
</comment>
<evidence type="ECO:0000259" key="5">
    <source>
        <dbReference type="PROSITE" id="PS50600"/>
    </source>
</evidence>
<accession>G0PL30</accession>
<dbReference type="PROSITE" id="PS50878">
    <property type="entry name" value="RT_POL"/>
    <property type="match status" value="1"/>
</dbReference>
<evidence type="ECO:0000313" key="7">
    <source>
        <dbReference type="EMBL" id="EGT33848.1"/>
    </source>
</evidence>
<evidence type="ECO:0000256" key="1">
    <source>
        <dbReference type="ARBA" id="ARBA00005234"/>
    </source>
</evidence>
<feature type="compositionally biased region" description="Basic residues" evidence="4">
    <location>
        <begin position="1712"/>
        <end position="1722"/>
    </location>
</feature>
<dbReference type="SUPFAM" id="SSF54001">
    <property type="entry name" value="Cysteine proteinases"/>
    <property type="match status" value="1"/>
</dbReference>
<name>G0PL30_CAEBE</name>
<feature type="compositionally biased region" description="Polar residues" evidence="4">
    <location>
        <begin position="1749"/>
        <end position="1758"/>
    </location>
</feature>
<dbReference type="InterPro" id="IPR043502">
    <property type="entry name" value="DNA/RNA_pol_sf"/>
</dbReference>
<proteinExistence type="inferred from homology"/>
<dbReference type="eggNOG" id="KOG1075">
    <property type="taxonomic scope" value="Eukaryota"/>
</dbReference>
<dbReference type="PANTHER" id="PTHR19446">
    <property type="entry name" value="REVERSE TRANSCRIPTASES"/>
    <property type="match status" value="1"/>
</dbReference>
<feature type="region of interest" description="Disordered" evidence="4">
    <location>
        <begin position="21"/>
        <end position="102"/>
    </location>
</feature>
<dbReference type="CDD" id="cd01650">
    <property type="entry name" value="RT_nLTR_like"/>
    <property type="match status" value="1"/>
</dbReference>
<dbReference type="Gene3D" id="3.40.395.10">
    <property type="entry name" value="Adenoviral Proteinase, Chain A"/>
    <property type="match status" value="1"/>
</dbReference>
<protein>
    <recommendedName>
        <fullName evidence="9">Reverse transcriptase domain-containing protein</fullName>
    </recommendedName>
</protein>
<feature type="region of interest" description="Disordered" evidence="4">
    <location>
        <begin position="674"/>
        <end position="707"/>
    </location>
</feature>
<evidence type="ECO:0000313" key="8">
    <source>
        <dbReference type="Proteomes" id="UP000008068"/>
    </source>
</evidence>
<feature type="compositionally biased region" description="Basic and acidic residues" evidence="4">
    <location>
        <begin position="278"/>
        <end position="294"/>
    </location>
</feature>
<feature type="compositionally biased region" description="Basic and acidic residues" evidence="4">
    <location>
        <begin position="1723"/>
        <end position="1742"/>
    </location>
</feature>
<feature type="region of interest" description="Disordered" evidence="4">
    <location>
        <begin position="603"/>
        <end position="632"/>
    </location>
</feature>
<feature type="region of interest" description="Disordered" evidence="4">
    <location>
        <begin position="270"/>
        <end position="339"/>
    </location>
</feature>
<feature type="compositionally biased region" description="Basic and acidic residues" evidence="4">
    <location>
        <begin position="39"/>
        <end position="61"/>
    </location>
</feature>
<dbReference type="GO" id="GO:0008234">
    <property type="term" value="F:cysteine-type peptidase activity"/>
    <property type="evidence" value="ECO:0007669"/>
    <property type="project" value="InterPro"/>
</dbReference>
<dbReference type="Pfam" id="PF00078">
    <property type="entry name" value="RVT_1"/>
    <property type="match status" value="1"/>
</dbReference>
<feature type="domain" description="Ubiquitin-like protease family profile" evidence="5">
    <location>
        <begin position="347"/>
        <end position="501"/>
    </location>
</feature>
<evidence type="ECO:0000256" key="4">
    <source>
        <dbReference type="SAM" id="MobiDB-lite"/>
    </source>
</evidence>
<keyword evidence="8" id="KW-1185">Reference proteome</keyword>
<dbReference type="OrthoDB" id="6628767at2759"/>
<dbReference type="Proteomes" id="UP000008068">
    <property type="component" value="Unassembled WGS sequence"/>
</dbReference>
<feature type="domain" description="Reverse transcriptase" evidence="6">
    <location>
        <begin position="911"/>
        <end position="1187"/>
    </location>
</feature>
<evidence type="ECO:0000256" key="2">
    <source>
        <dbReference type="ARBA" id="ARBA00022670"/>
    </source>
</evidence>
<dbReference type="InParanoid" id="G0PL30"/>
<evidence type="ECO:0000259" key="6">
    <source>
        <dbReference type="PROSITE" id="PS50878"/>
    </source>
</evidence>
<dbReference type="PROSITE" id="PS50600">
    <property type="entry name" value="ULP_PROTEASE"/>
    <property type="match status" value="1"/>
</dbReference>
<reference evidence="8" key="1">
    <citation type="submission" date="2011-07" db="EMBL/GenBank/DDBJ databases">
        <authorList>
            <consortium name="Caenorhabditis brenneri Sequencing and Analysis Consortium"/>
            <person name="Wilson R.K."/>
        </authorList>
    </citation>
    <scope>NUCLEOTIDE SEQUENCE [LARGE SCALE GENOMIC DNA]</scope>
    <source>
        <strain evidence="8">PB2801</strain>
    </source>
</reference>
<dbReference type="SUPFAM" id="SSF56672">
    <property type="entry name" value="DNA/RNA polymerases"/>
    <property type="match status" value="1"/>
</dbReference>
<keyword evidence="2" id="KW-0645">Protease</keyword>
<dbReference type="GO" id="GO:0006508">
    <property type="term" value="P:proteolysis"/>
    <property type="evidence" value="ECO:0007669"/>
    <property type="project" value="UniProtKB-KW"/>
</dbReference>
<dbReference type="EMBL" id="GL380984">
    <property type="protein sequence ID" value="EGT33848.1"/>
    <property type="molecule type" value="Genomic_DNA"/>
</dbReference>
<organism evidence="8">
    <name type="scientific">Caenorhabditis brenneri</name>
    <name type="common">Nematode worm</name>
    <dbReference type="NCBI Taxonomy" id="135651"/>
    <lineage>
        <taxon>Eukaryota</taxon>
        <taxon>Metazoa</taxon>
        <taxon>Ecdysozoa</taxon>
        <taxon>Nematoda</taxon>
        <taxon>Chromadorea</taxon>
        <taxon>Rhabditida</taxon>
        <taxon>Rhabditina</taxon>
        <taxon>Rhabditomorpha</taxon>
        <taxon>Rhabditoidea</taxon>
        <taxon>Rhabditidae</taxon>
        <taxon>Peloderinae</taxon>
        <taxon>Caenorhabditis</taxon>
    </lineage>
</organism>
<dbReference type="InterPro" id="IPR000477">
    <property type="entry name" value="RT_dom"/>
</dbReference>
<feature type="compositionally biased region" description="Low complexity" evidence="4">
    <location>
        <begin position="312"/>
        <end position="332"/>
    </location>
</feature>
<evidence type="ECO:0000256" key="3">
    <source>
        <dbReference type="ARBA" id="ARBA00022801"/>
    </source>
</evidence>
<dbReference type="STRING" id="135651.G0PL30"/>
<dbReference type="InterPro" id="IPR038765">
    <property type="entry name" value="Papain-like_cys_pep_sf"/>
</dbReference>
<gene>
    <name evidence="7" type="ORF">CAEBREN_31754</name>
</gene>
<dbReference type="Pfam" id="PF02902">
    <property type="entry name" value="Peptidase_C48"/>
    <property type="match status" value="1"/>
</dbReference>